<dbReference type="Proteomes" id="UP000539146">
    <property type="component" value="Unassembled WGS sequence"/>
</dbReference>
<dbReference type="AlphaFoldDB" id="A0A850DUZ1"/>
<dbReference type="EMBL" id="JABMCG010000123">
    <property type="protein sequence ID" value="NUU29287.1"/>
    <property type="molecule type" value="Genomic_DNA"/>
</dbReference>
<gene>
    <name evidence="3" type="ORF">HP467_14420</name>
</gene>
<evidence type="ECO:0000256" key="2">
    <source>
        <dbReference type="SAM" id="Phobius"/>
    </source>
</evidence>
<keyword evidence="2" id="KW-0472">Membrane</keyword>
<feature type="transmembrane region" description="Helical" evidence="2">
    <location>
        <begin position="60"/>
        <end position="79"/>
    </location>
</feature>
<evidence type="ECO:0000313" key="3">
    <source>
        <dbReference type="EMBL" id="NUU29287.1"/>
    </source>
</evidence>
<reference evidence="3 4" key="1">
    <citation type="submission" date="2020-05" db="EMBL/GenBank/DDBJ databases">
        <title>Genome Sequencing of Type Strains.</title>
        <authorList>
            <person name="Lemaire J.F."/>
            <person name="Inderbitzin P."/>
            <person name="Gregorio O.A."/>
            <person name="Collins S.B."/>
            <person name="Wespe N."/>
            <person name="Knight-Connoni V."/>
        </authorList>
    </citation>
    <scope>NUCLEOTIDE SEQUENCE [LARGE SCALE GENOMIC DNA]</scope>
    <source>
        <strain evidence="3 4">DSM 20512</strain>
    </source>
</reference>
<comment type="caution">
    <text evidence="3">The sequence shown here is derived from an EMBL/GenBank/DDBJ whole genome shotgun (WGS) entry which is preliminary data.</text>
</comment>
<sequence>MTNAPQSPVDWGEVPPPTEPTAPRRPARPVSAWTVLRVVVCAFGLASLAYWGYLAWPFPFPGVLFMVGAPLFAAVVWFLFRSPRSPIDTDVVGKVIVEVALVIAAGAAWVSLGHPVVGLVFIVVAALSGVVAFRRETA</sequence>
<feature type="transmembrane region" description="Helical" evidence="2">
    <location>
        <begin position="116"/>
        <end position="133"/>
    </location>
</feature>
<feature type="transmembrane region" description="Helical" evidence="2">
    <location>
        <begin position="91"/>
        <end position="110"/>
    </location>
</feature>
<protein>
    <submittedName>
        <fullName evidence="3">YrdB family protein</fullName>
    </submittedName>
</protein>
<accession>A0A850DUZ1</accession>
<dbReference type="RefSeq" id="WP_144803986.1">
    <property type="nucleotide sequence ID" value="NZ_BAAAWP010000001.1"/>
</dbReference>
<evidence type="ECO:0000313" key="4">
    <source>
        <dbReference type="Proteomes" id="UP000539146"/>
    </source>
</evidence>
<feature type="transmembrane region" description="Helical" evidence="2">
    <location>
        <begin position="34"/>
        <end position="54"/>
    </location>
</feature>
<evidence type="ECO:0000256" key="1">
    <source>
        <dbReference type="SAM" id="MobiDB-lite"/>
    </source>
</evidence>
<dbReference type="Pfam" id="PF10823">
    <property type="entry name" value="DUF2568"/>
    <property type="match status" value="1"/>
</dbReference>
<keyword evidence="2" id="KW-1133">Transmembrane helix</keyword>
<keyword evidence="2" id="KW-0812">Transmembrane</keyword>
<feature type="region of interest" description="Disordered" evidence="1">
    <location>
        <begin position="1"/>
        <end position="26"/>
    </location>
</feature>
<dbReference type="InterPro" id="IPR021214">
    <property type="entry name" value="DUF2568"/>
</dbReference>
<organism evidence="3 4">
    <name type="scientific">Curtobacterium citreum</name>
    <dbReference type="NCBI Taxonomy" id="2036"/>
    <lineage>
        <taxon>Bacteria</taxon>
        <taxon>Bacillati</taxon>
        <taxon>Actinomycetota</taxon>
        <taxon>Actinomycetes</taxon>
        <taxon>Micrococcales</taxon>
        <taxon>Microbacteriaceae</taxon>
        <taxon>Curtobacterium</taxon>
    </lineage>
</organism>
<proteinExistence type="predicted"/>
<name>A0A850DUZ1_9MICO</name>